<dbReference type="InterPro" id="IPR001365">
    <property type="entry name" value="A_deaminase_dom"/>
</dbReference>
<comment type="cofactor">
    <cofactor evidence="1">
        <name>Zn(2+)</name>
        <dbReference type="ChEBI" id="CHEBI:29105"/>
    </cofactor>
</comment>
<evidence type="ECO:0000256" key="5">
    <source>
        <dbReference type="ARBA" id="ARBA00022833"/>
    </source>
</evidence>
<reference evidence="7 8" key="1">
    <citation type="submission" date="2018-06" db="EMBL/GenBank/DDBJ databases">
        <authorList>
            <consortium name="Pathogen Informatics"/>
            <person name="Doyle S."/>
        </authorList>
    </citation>
    <scope>NUCLEOTIDE SEQUENCE [LARGE SCALE GENOMIC DNA]</scope>
    <source>
        <strain evidence="7 8">NCTC10994</strain>
    </source>
</reference>
<organism evidence="7 8">
    <name type="scientific">Rhodococcus coprophilus</name>
    <dbReference type="NCBI Taxonomy" id="38310"/>
    <lineage>
        <taxon>Bacteria</taxon>
        <taxon>Bacillati</taxon>
        <taxon>Actinomycetota</taxon>
        <taxon>Actinomycetes</taxon>
        <taxon>Mycobacteriales</taxon>
        <taxon>Nocardiaceae</taxon>
        <taxon>Rhodococcus</taxon>
    </lineage>
</organism>
<evidence type="ECO:0000256" key="1">
    <source>
        <dbReference type="ARBA" id="ARBA00001947"/>
    </source>
</evidence>
<evidence type="ECO:0000256" key="2">
    <source>
        <dbReference type="ARBA" id="ARBA00006676"/>
    </source>
</evidence>
<evidence type="ECO:0000259" key="6">
    <source>
        <dbReference type="Pfam" id="PF00962"/>
    </source>
</evidence>
<dbReference type="AlphaFoldDB" id="A0A2X4WTR4"/>
<protein>
    <submittedName>
        <fullName evidence="7">Adenosine deaminase</fullName>
        <ecNumber evidence="7">3.5.4.2</ecNumber>
        <ecNumber evidence="7">3.5.4.4</ecNumber>
    </submittedName>
</protein>
<evidence type="ECO:0000313" key="8">
    <source>
        <dbReference type="Proteomes" id="UP000249091"/>
    </source>
</evidence>
<dbReference type="InterPro" id="IPR032466">
    <property type="entry name" value="Metal_Hydrolase"/>
</dbReference>
<dbReference type="GO" id="GO:0046872">
    <property type="term" value="F:metal ion binding"/>
    <property type="evidence" value="ECO:0007669"/>
    <property type="project" value="UniProtKB-KW"/>
</dbReference>
<dbReference type="EMBL" id="LS483468">
    <property type="protein sequence ID" value="SQI30355.1"/>
    <property type="molecule type" value="Genomic_DNA"/>
</dbReference>
<name>A0A2X4WTR4_9NOCA</name>
<keyword evidence="3" id="KW-0479">Metal-binding</keyword>
<keyword evidence="4 7" id="KW-0378">Hydrolase</keyword>
<dbReference type="GO" id="GO:0043103">
    <property type="term" value="P:hypoxanthine salvage"/>
    <property type="evidence" value="ECO:0007669"/>
    <property type="project" value="TreeGrafter"/>
</dbReference>
<dbReference type="Proteomes" id="UP000249091">
    <property type="component" value="Chromosome 1"/>
</dbReference>
<evidence type="ECO:0000313" key="7">
    <source>
        <dbReference type="EMBL" id="SQI30355.1"/>
    </source>
</evidence>
<evidence type="ECO:0000256" key="3">
    <source>
        <dbReference type="ARBA" id="ARBA00022723"/>
    </source>
</evidence>
<dbReference type="SUPFAM" id="SSF51556">
    <property type="entry name" value="Metallo-dependent hydrolases"/>
    <property type="match status" value="1"/>
</dbReference>
<dbReference type="STRING" id="1219011.GCA_001895045_01887"/>
<dbReference type="GO" id="GO:0006146">
    <property type="term" value="P:adenine catabolic process"/>
    <property type="evidence" value="ECO:0007669"/>
    <property type="project" value="TreeGrafter"/>
</dbReference>
<evidence type="ECO:0000256" key="4">
    <source>
        <dbReference type="ARBA" id="ARBA00022801"/>
    </source>
</evidence>
<dbReference type="InterPro" id="IPR006330">
    <property type="entry name" value="Ado/ade_deaminase"/>
</dbReference>
<gene>
    <name evidence="7" type="primary">add1_2</name>
    <name evidence="7" type="ORF">NCTC10994_01510</name>
</gene>
<sequence length="338" mass="36303">MTVTLEAVRALPKIELHRHLEGTVRPGTVHALAAANDTPLPVDDVRTLYTYRDLRHFLDVYDTVCSTIVSPADFHRVAYESVLDAAATGIVYTEMFFTPHVHLSRGVPAAHLWDGITAGLRDGIAETGIGVRMIMDCTKFLGPHLALLELDLLTSLPDPDGFLVGIGGDGIEAGVDDAALAPVFAEAARRGLRRTYHAGEFGVQSVADAIRVLGCERIDHGPLVVEDPSLAAEAADRGIVFTLCPSSDVLISQVYPSVRDHSLPRMLEAGLHVTVNSDDPAMLGRDISDEYVTVVEEGLVTPEQLRDIAIGSVDACWLPDDDKAALRARLAAAWGGAF</sequence>
<keyword evidence="5" id="KW-0862">Zinc</keyword>
<dbReference type="PANTHER" id="PTHR43114">
    <property type="entry name" value="ADENINE DEAMINASE"/>
    <property type="match status" value="1"/>
</dbReference>
<comment type="similarity">
    <text evidence="2">Belongs to the metallo-dependent hydrolases superfamily. Adenosine and AMP deaminases family.</text>
</comment>
<dbReference type="RefSeq" id="WP_072699861.1">
    <property type="nucleotide sequence ID" value="NZ_JAFBBL010000001.1"/>
</dbReference>
<feature type="domain" description="Adenosine deaminase" evidence="6">
    <location>
        <begin position="12"/>
        <end position="331"/>
    </location>
</feature>
<dbReference type="GO" id="GO:0000034">
    <property type="term" value="F:adenine deaminase activity"/>
    <property type="evidence" value="ECO:0007669"/>
    <property type="project" value="UniProtKB-EC"/>
</dbReference>
<dbReference type="NCBIfam" id="TIGR01430">
    <property type="entry name" value="aden_deam"/>
    <property type="match status" value="1"/>
</dbReference>
<dbReference type="GO" id="GO:0005829">
    <property type="term" value="C:cytosol"/>
    <property type="evidence" value="ECO:0007669"/>
    <property type="project" value="TreeGrafter"/>
</dbReference>
<dbReference type="Pfam" id="PF00962">
    <property type="entry name" value="A_deaminase"/>
    <property type="match status" value="1"/>
</dbReference>
<dbReference type="KEGG" id="rcr:NCTC10994_01510"/>
<dbReference type="Gene3D" id="3.20.20.140">
    <property type="entry name" value="Metal-dependent hydrolases"/>
    <property type="match status" value="1"/>
</dbReference>
<dbReference type="EC" id="3.5.4.2" evidence="7"/>
<dbReference type="PANTHER" id="PTHR43114:SF6">
    <property type="entry name" value="ADENINE DEAMINASE"/>
    <property type="match status" value="1"/>
</dbReference>
<proteinExistence type="inferred from homology"/>
<dbReference type="EC" id="3.5.4.4" evidence="7"/>
<accession>A0A2X4WTR4</accession>
<keyword evidence="8" id="KW-1185">Reference proteome</keyword>